<sequence length="332" mass="36196">MRHVSLLFTLAALPFHARAGFHFNSSRNVAVYWGQNSFAQSSGPASQQRLSYYCSSTYVSIIIPLAFLNGISPLSLNLANAANECSPFLDNPQILQCPQVEQDIITCQQVYGKTILLSIGGATYGQGGFQTAEEAANAARAVWQMFGPVSPNSFGSRPFGSAVVDGFDFDLESPVNNMAIFGSELRRLIDRGTASSGKRFYLSAAPQCPFPDVFNQELLGAVEFDVVMIQFYNNYCGADSFTPGSATQTSFNFDVWDSWARNSSPKTSTKVMLGIPAAPGAAGRGFIEGAQLKEVIRFCRRFPNFGGVMMWDMSQLYSQIGFLEEINTALNS</sequence>
<keyword evidence="17" id="KW-1185">Reference proteome</keyword>
<dbReference type="InterPro" id="IPR017853">
    <property type="entry name" value="GH"/>
</dbReference>
<name>A0A9P9E8E2_9HYPO</name>
<dbReference type="PANTHER" id="PTHR45708:SF49">
    <property type="entry name" value="ENDOCHITINASE"/>
    <property type="match status" value="1"/>
</dbReference>
<evidence type="ECO:0000256" key="3">
    <source>
        <dbReference type="ARBA" id="ARBA00012729"/>
    </source>
</evidence>
<protein>
    <recommendedName>
        <fullName evidence="3">chitinase</fullName>
        <ecNumber evidence="3">3.2.1.14</ecNumber>
    </recommendedName>
</protein>
<dbReference type="Gene3D" id="3.20.20.80">
    <property type="entry name" value="Glycosidases"/>
    <property type="match status" value="1"/>
</dbReference>
<dbReference type="Proteomes" id="UP000738349">
    <property type="component" value="Unassembled WGS sequence"/>
</dbReference>
<dbReference type="InterPro" id="IPR050542">
    <property type="entry name" value="Glycosyl_Hydrlase18_Chitinase"/>
</dbReference>
<dbReference type="PROSITE" id="PS51910">
    <property type="entry name" value="GH18_2"/>
    <property type="match status" value="1"/>
</dbReference>
<evidence type="ECO:0000256" key="2">
    <source>
        <dbReference type="ARBA" id="ARBA00004613"/>
    </source>
</evidence>
<evidence type="ECO:0000256" key="8">
    <source>
        <dbReference type="ARBA" id="ARBA00023026"/>
    </source>
</evidence>
<feature type="domain" description="GH18" evidence="15">
    <location>
        <begin position="27"/>
        <end position="332"/>
    </location>
</feature>
<keyword evidence="9" id="KW-0119">Carbohydrate metabolism</keyword>
<evidence type="ECO:0000256" key="12">
    <source>
        <dbReference type="RuleBase" id="RU000489"/>
    </source>
</evidence>
<evidence type="ECO:0000256" key="9">
    <source>
        <dbReference type="ARBA" id="ARBA00023277"/>
    </source>
</evidence>
<evidence type="ECO:0000256" key="1">
    <source>
        <dbReference type="ARBA" id="ARBA00000822"/>
    </source>
</evidence>
<dbReference type="Pfam" id="PF00704">
    <property type="entry name" value="Glyco_hydro_18"/>
    <property type="match status" value="1"/>
</dbReference>
<evidence type="ECO:0000256" key="14">
    <source>
        <dbReference type="SAM" id="SignalP"/>
    </source>
</evidence>
<feature type="signal peptide" evidence="14">
    <location>
        <begin position="1"/>
        <end position="19"/>
    </location>
</feature>
<keyword evidence="8" id="KW-0843">Virulence</keyword>
<keyword evidence="14" id="KW-0732">Signal</keyword>
<evidence type="ECO:0000313" key="16">
    <source>
        <dbReference type="EMBL" id="KAH7132973.1"/>
    </source>
</evidence>
<dbReference type="GO" id="GO:0000272">
    <property type="term" value="P:polysaccharide catabolic process"/>
    <property type="evidence" value="ECO:0007669"/>
    <property type="project" value="UniProtKB-KW"/>
</dbReference>
<keyword evidence="10 12" id="KW-0326">Glycosidase</keyword>
<evidence type="ECO:0000256" key="6">
    <source>
        <dbReference type="ARBA" id="ARBA00022801"/>
    </source>
</evidence>
<evidence type="ECO:0000256" key="7">
    <source>
        <dbReference type="ARBA" id="ARBA00023024"/>
    </source>
</evidence>
<comment type="subcellular location">
    <subcellularLocation>
        <location evidence="2">Secreted</location>
    </subcellularLocation>
</comment>
<comment type="caution">
    <text evidence="16">The sequence shown here is derived from an EMBL/GenBank/DDBJ whole genome shotgun (WGS) entry which is preliminary data.</text>
</comment>
<evidence type="ECO:0000256" key="4">
    <source>
        <dbReference type="ARBA" id="ARBA00022525"/>
    </source>
</evidence>
<keyword evidence="6 12" id="KW-0378">Hydrolase</keyword>
<keyword evidence="4" id="KW-0964">Secreted</keyword>
<keyword evidence="5" id="KW-0147">Chitin-binding</keyword>
<dbReference type="EMBL" id="JAGMUV010000016">
    <property type="protein sequence ID" value="KAH7132973.1"/>
    <property type="molecule type" value="Genomic_DNA"/>
</dbReference>
<dbReference type="OrthoDB" id="2425929at2759"/>
<dbReference type="PROSITE" id="PS01095">
    <property type="entry name" value="GH18_1"/>
    <property type="match status" value="1"/>
</dbReference>
<evidence type="ECO:0000259" key="15">
    <source>
        <dbReference type="PROSITE" id="PS51910"/>
    </source>
</evidence>
<dbReference type="InterPro" id="IPR001223">
    <property type="entry name" value="Glyco_hydro18_cat"/>
</dbReference>
<keyword evidence="7" id="KW-0146">Chitin degradation</keyword>
<evidence type="ECO:0000256" key="10">
    <source>
        <dbReference type="ARBA" id="ARBA00023295"/>
    </source>
</evidence>
<dbReference type="SUPFAM" id="SSF51445">
    <property type="entry name" value="(Trans)glycosidases"/>
    <property type="match status" value="1"/>
</dbReference>
<dbReference type="GO" id="GO:0008843">
    <property type="term" value="F:endochitinase activity"/>
    <property type="evidence" value="ECO:0007669"/>
    <property type="project" value="UniProtKB-EC"/>
</dbReference>
<comment type="similarity">
    <text evidence="13">Belongs to the glycosyl hydrolase 18 family.</text>
</comment>
<dbReference type="AlphaFoldDB" id="A0A9P9E8E2"/>
<dbReference type="GO" id="GO:0005576">
    <property type="term" value="C:extracellular region"/>
    <property type="evidence" value="ECO:0007669"/>
    <property type="project" value="UniProtKB-SubCell"/>
</dbReference>
<evidence type="ECO:0000256" key="13">
    <source>
        <dbReference type="RuleBase" id="RU004453"/>
    </source>
</evidence>
<gene>
    <name evidence="16" type="ORF">EDB81DRAFT_659980</name>
</gene>
<evidence type="ECO:0000256" key="5">
    <source>
        <dbReference type="ARBA" id="ARBA00022669"/>
    </source>
</evidence>
<evidence type="ECO:0000313" key="17">
    <source>
        <dbReference type="Proteomes" id="UP000738349"/>
    </source>
</evidence>
<dbReference type="EC" id="3.2.1.14" evidence="3"/>
<reference evidence="16" key="1">
    <citation type="journal article" date="2021" name="Nat. Commun.">
        <title>Genetic determinants of endophytism in the Arabidopsis root mycobiome.</title>
        <authorList>
            <person name="Mesny F."/>
            <person name="Miyauchi S."/>
            <person name="Thiergart T."/>
            <person name="Pickel B."/>
            <person name="Atanasova L."/>
            <person name="Karlsson M."/>
            <person name="Huettel B."/>
            <person name="Barry K.W."/>
            <person name="Haridas S."/>
            <person name="Chen C."/>
            <person name="Bauer D."/>
            <person name="Andreopoulos W."/>
            <person name="Pangilinan J."/>
            <person name="LaButti K."/>
            <person name="Riley R."/>
            <person name="Lipzen A."/>
            <person name="Clum A."/>
            <person name="Drula E."/>
            <person name="Henrissat B."/>
            <person name="Kohler A."/>
            <person name="Grigoriev I.V."/>
            <person name="Martin F.M."/>
            <person name="Hacquard S."/>
        </authorList>
    </citation>
    <scope>NUCLEOTIDE SEQUENCE</scope>
    <source>
        <strain evidence="16">MPI-CAGE-AT-0147</strain>
    </source>
</reference>
<accession>A0A9P9E8E2</accession>
<dbReference type="GO" id="GO:0008061">
    <property type="term" value="F:chitin binding"/>
    <property type="evidence" value="ECO:0007669"/>
    <property type="project" value="UniProtKB-KW"/>
</dbReference>
<comment type="catalytic activity">
    <reaction evidence="1">
        <text>Random endo-hydrolysis of N-acetyl-beta-D-glucosaminide (1-&gt;4)-beta-linkages in chitin and chitodextrins.</text>
        <dbReference type="EC" id="3.2.1.14"/>
    </reaction>
</comment>
<proteinExistence type="inferred from homology"/>
<organism evidence="16 17">
    <name type="scientific">Dactylonectria macrodidyma</name>
    <dbReference type="NCBI Taxonomy" id="307937"/>
    <lineage>
        <taxon>Eukaryota</taxon>
        <taxon>Fungi</taxon>
        <taxon>Dikarya</taxon>
        <taxon>Ascomycota</taxon>
        <taxon>Pezizomycotina</taxon>
        <taxon>Sordariomycetes</taxon>
        <taxon>Hypocreomycetidae</taxon>
        <taxon>Hypocreales</taxon>
        <taxon>Nectriaceae</taxon>
        <taxon>Dactylonectria</taxon>
    </lineage>
</organism>
<keyword evidence="11" id="KW-0624">Polysaccharide degradation</keyword>
<dbReference type="GO" id="GO:0006032">
    <property type="term" value="P:chitin catabolic process"/>
    <property type="evidence" value="ECO:0007669"/>
    <property type="project" value="UniProtKB-KW"/>
</dbReference>
<feature type="chain" id="PRO_5040281858" description="chitinase" evidence="14">
    <location>
        <begin position="20"/>
        <end position="332"/>
    </location>
</feature>
<dbReference type="PANTHER" id="PTHR45708">
    <property type="entry name" value="ENDOCHITINASE"/>
    <property type="match status" value="1"/>
</dbReference>
<dbReference type="InterPro" id="IPR001579">
    <property type="entry name" value="Glyco_hydro_18_chit_AS"/>
</dbReference>
<evidence type="ECO:0000256" key="11">
    <source>
        <dbReference type="ARBA" id="ARBA00023326"/>
    </source>
</evidence>